<dbReference type="EMBL" id="ACPB03010531">
    <property type="status" value="NOT_ANNOTATED_CDS"/>
    <property type="molecule type" value="Genomic_DNA"/>
</dbReference>
<dbReference type="RefSeq" id="XP_073979458.1">
    <property type="nucleotide sequence ID" value="XM_074123357.1"/>
</dbReference>
<dbReference type="EnsemblMetazoa" id="RPRC011332-RA">
    <property type="protein sequence ID" value="RPRC011332-PA"/>
    <property type="gene ID" value="RPRC011332"/>
</dbReference>
<feature type="region of interest" description="Disordered" evidence="1">
    <location>
        <begin position="979"/>
        <end position="1035"/>
    </location>
</feature>
<reference evidence="2" key="1">
    <citation type="submission" date="2015-05" db="UniProtKB">
        <authorList>
            <consortium name="EnsemblMetazoa"/>
        </authorList>
    </citation>
    <scope>IDENTIFICATION</scope>
</reference>
<keyword evidence="3" id="KW-1185">Reference proteome</keyword>
<feature type="compositionally biased region" description="Low complexity" evidence="1">
    <location>
        <begin position="1022"/>
        <end position="1034"/>
    </location>
</feature>
<feature type="region of interest" description="Disordered" evidence="1">
    <location>
        <begin position="1143"/>
        <end position="1196"/>
    </location>
</feature>
<dbReference type="Proteomes" id="UP000015103">
    <property type="component" value="Unassembled WGS sequence"/>
</dbReference>
<protein>
    <submittedName>
        <fullName evidence="2">Uncharacterized protein</fullName>
    </submittedName>
</protein>
<feature type="compositionally biased region" description="Polar residues" evidence="1">
    <location>
        <begin position="1073"/>
        <end position="1083"/>
    </location>
</feature>
<organism evidence="2 3">
    <name type="scientific">Rhodnius prolixus</name>
    <name type="common">Triatomid bug</name>
    <dbReference type="NCBI Taxonomy" id="13249"/>
    <lineage>
        <taxon>Eukaryota</taxon>
        <taxon>Metazoa</taxon>
        <taxon>Ecdysozoa</taxon>
        <taxon>Arthropoda</taxon>
        <taxon>Hexapoda</taxon>
        <taxon>Insecta</taxon>
        <taxon>Pterygota</taxon>
        <taxon>Neoptera</taxon>
        <taxon>Paraneoptera</taxon>
        <taxon>Hemiptera</taxon>
        <taxon>Heteroptera</taxon>
        <taxon>Panheteroptera</taxon>
        <taxon>Cimicomorpha</taxon>
        <taxon>Reduviidae</taxon>
        <taxon>Triatominae</taxon>
        <taxon>Rhodnius</taxon>
    </lineage>
</organism>
<feature type="compositionally biased region" description="Basic and acidic residues" evidence="1">
    <location>
        <begin position="386"/>
        <end position="397"/>
    </location>
</feature>
<dbReference type="HOGENOM" id="CLU_258652_0_0_1"/>
<feature type="compositionally biased region" description="Polar residues" evidence="1">
    <location>
        <begin position="375"/>
        <end position="385"/>
    </location>
</feature>
<evidence type="ECO:0000313" key="3">
    <source>
        <dbReference type="Proteomes" id="UP000015103"/>
    </source>
</evidence>
<evidence type="ECO:0000256" key="1">
    <source>
        <dbReference type="SAM" id="MobiDB-lite"/>
    </source>
</evidence>
<accession>T1I4W3</accession>
<proteinExistence type="predicted"/>
<feature type="compositionally biased region" description="Polar residues" evidence="1">
    <location>
        <begin position="994"/>
        <end position="1021"/>
    </location>
</feature>
<dbReference type="InParanoid" id="T1I4W3"/>
<name>T1I4W3_RHOPR</name>
<feature type="region of interest" description="Disordered" evidence="1">
    <location>
        <begin position="1047"/>
        <end position="1083"/>
    </location>
</feature>
<dbReference type="VEuPathDB" id="VectorBase:RPRC011332"/>
<feature type="region of interest" description="Disordered" evidence="1">
    <location>
        <begin position="358"/>
        <end position="403"/>
    </location>
</feature>
<feature type="compositionally biased region" description="Polar residues" evidence="1">
    <location>
        <begin position="1155"/>
        <end position="1174"/>
    </location>
</feature>
<sequence>MCSFLDDSELKSVKYPRYLRKKQKLKLKLNDVSVNNQSPDLKVLPYVPDVRLDVLSMSNNQGNKGRLVNINKSDNKSNNSNVFKKKDNKIIYRLPTPNDILRSKNVNVPKVKKIDRNVLKRINNRHVLKNENSQVNKDSPMNRNEKTEVNPSIAITSHQNAVNKSATNKLYESLKTNKSIFPPSTSNIDHEIDSAWAKFKEDESWNVKMKEMVTKQISIDSKRLKNNAKKVVSLNDIEDSIEHVEEIFEMKLVDETSIVVPASFSSNRYGNDHSNIIYMNTIVETNKETNDSDVSQENISSMKIASQIDEYDKSSNETFIVSIDHLNEESNLESPTLTYSLKQNHSFIEDFTLQTRTEEEDDAVLKSSTNKEEVTYTSDSPSSNHLSDHILDEKSDRDNDDFSENHTFMNEDLFVDIFKPTNTEKVNDIINDFLDSVTKTKSQLIQDYMSDKRYNAEHKENNYNQNVLQTSNWILNTSSATKLPCESLETTFLEIMNDVEGIYENIQSCGDYNDSQFSPWTYLDSTNIDEDYAAFVTNNNFHEKSNRFNSNKIIELSDSEYERQIEESNYIVRNTNKGSLSVIHKKELNQYKIIYNGRSTVYTIFNYLHSFLFCVPLFLTMNISLNAVSTICNFSRESDRNKRKRNQTTTNTNFGKKFILLPLRKFSQISAECEMKTELDKTHSVIRSSENLIFKESHSNHAINIEYSLEQSSNLVPNSDDQLYLNLHPLNTEEDNTLTTRIEDVIAKQEDSKSDSFSLDTPEYYFEKENGSPHKNIDKYCSFYLRPRNDSSMEHFLSSDNEYNSTDHVCDNSSDESIWGDNESKYFASCSSAAYSDVDYNPERYFNYYYPITYSTDKDNFTVHKKKIEYYEKIEYKKDPLDYQTVKTNFAKLPLLNNQYDSNKEYKRNWNSPPYSSKWIENRTPIGRVPKKNRTSKPKAFEKLPPLVSRIIKQSTSDINKYDPFESAEQQMMELFSADSQRESTNGKNRKNDNSSTTIHNNNNDYKQSTVSPEQITPDLQKSSSTTPTKSPTPISAFALYTRKSTPTDNLSASVDDDNNKKINDNELAIDGDNNQANENRPSSPIAFINKPLDELEKELLLNNLESCSVVSIDSVVDSNKSAPLLSLAGGKYLRSNSDIVAPKLRKPTGDGVGKSNSAGSGRSSNKYKLNMQQMLFGDSPPPSHASNSNLSLTVDKPTSEDINAATVGLLEECEAELMLELEKMLTAQSSTTITPPSPQLPSIQSSFAICSSDDQPETMDKLSGDKRSVGNTTIDSAYSSLTRVLSEGGGGGGFSGGGGKDTFKLEQSRFCHECGTQYPVAVAKFCCYCGMRRIAI</sequence>
<dbReference type="GeneID" id="141451743"/>
<evidence type="ECO:0000313" key="2">
    <source>
        <dbReference type="EnsemblMetazoa" id="RPRC011332-PA"/>
    </source>
</evidence>